<dbReference type="Proteomes" id="UP000693946">
    <property type="component" value="Linkage Group LG9"/>
</dbReference>
<feature type="compositionally biased region" description="Basic and acidic residues" evidence="1">
    <location>
        <begin position="37"/>
        <end position="47"/>
    </location>
</feature>
<organism evidence="2 3">
    <name type="scientific">Solea senegalensis</name>
    <name type="common">Senegalese sole</name>
    <dbReference type="NCBI Taxonomy" id="28829"/>
    <lineage>
        <taxon>Eukaryota</taxon>
        <taxon>Metazoa</taxon>
        <taxon>Chordata</taxon>
        <taxon>Craniata</taxon>
        <taxon>Vertebrata</taxon>
        <taxon>Euteleostomi</taxon>
        <taxon>Actinopterygii</taxon>
        <taxon>Neopterygii</taxon>
        <taxon>Teleostei</taxon>
        <taxon>Neoteleostei</taxon>
        <taxon>Acanthomorphata</taxon>
        <taxon>Carangaria</taxon>
        <taxon>Pleuronectiformes</taxon>
        <taxon>Pleuronectoidei</taxon>
        <taxon>Soleidae</taxon>
        <taxon>Solea</taxon>
    </lineage>
</organism>
<proteinExistence type="predicted"/>
<comment type="caution">
    <text evidence="2">The sequence shown here is derived from an EMBL/GenBank/DDBJ whole genome shotgun (WGS) entry which is preliminary data.</text>
</comment>
<feature type="region of interest" description="Disordered" evidence="1">
    <location>
        <begin position="99"/>
        <end position="138"/>
    </location>
</feature>
<evidence type="ECO:0000313" key="3">
    <source>
        <dbReference type="Proteomes" id="UP000693946"/>
    </source>
</evidence>
<reference evidence="2 3" key="1">
    <citation type="journal article" date="2021" name="Sci. Rep.">
        <title>Chromosome anchoring in Senegalese sole (Solea senegalensis) reveals sex-associated markers and genome rearrangements in flatfish.</title>
        <authorList>
            <person name="Guerrero-Cozar I."/>
            <person name="Gomez-Garrido J."/>
            <person name="Berbel C."/>
            <person name="Martinez-Blanch J.F."/>
            <person name="Alioto T."/>
            <person name="Claros M.G."/>
            <person name="Gagnaire P.A."/>
            <person name="Manchado M."/>
        </authorList>
    </citation>
    <scope>NUCLEOTIDE SEQUENCE [LARGE SCALE GENOMIC DNA]</scope>
    <source>
        <strain evidence="2">Sse05_10M</strain>
    </source>
</reference>
<gene>
    <name evidence="2" type="ORF">JOB18_025752</name>
</gene>
<feature type="region of interest" description="Disordered" evidence="1">
    <location>
        <begin position="1"/>
        <end position="85"/>
    </location>
</feature>
<name>A0AAV6PS88_SOLSE</name>
<feature type="compositionally biased region" description="Basic residues" evidence="1">
    <location>
        <begin position="113"/>
        <end position="122"/>
    </location>
</feature>
<evidence type="ECO:0000313" key="2">
    <source>
        <dbReference type="EMBL" id="KAG7475168.1"/>
    </source>
</evidence>
<keyword evidence="3" id="KW-1185">Reference proteome</keyword>
<dbReference type="AlphaFoldDB" id="A0AAV6PS88"/>
<accession>A0AAV6PS88</accession>
<dbReference type="EMBL" id="JAGKHQ010000021">
    <property type="protein sequence ID" value="KAG7475168.1"/>
    <property type="molecule type" value="Genomic_DNA"/>
</dbReference>
<sequence>MSPRQRAVAVSGATRACCIDANPGPGLVRSPLPTAGREARSTPRGPDRLSPVESVPFARSGSIRLAEEEPGEKRNKRAPRLWKKERERDVVAAVKKVSRVPSATFPHRELEAKKKKKKRPKRLTFSSHRQLRGIHPLE</sequence>
<protein>
    <submittedName>
        <fullName evidence="2">Uncharacterized protein</fullName>
    </submittedName>
</protein>
<evidence type="ECO:0000256" key="1">
    <source>
        <dbReference type="SAM" id="MobiDB-lite"/>
    </source>
</evidence>